<evidence type="ECO:0000313" key="8">
    <source>
        <dbReference type="EMBL" id="ORY75990.1"/>
    </source>
</evidence>
<accession>A0A1Y2EWR6</accession>
<dbReference type="InterPro" id="IPR055211">
    <property type="entry name" value="KH_PNO1_2nd"/>
</dbReference>
<sequence>MIDPSSLSLPTPVTRTPIAQIQGSSSLSFPAVSHVSTGGLTQRRKVGIPPHRMTPLKRDWIKIYSPLVEECGLQVRMNMHKRWVEMKTSKHTPSPSSLTRAADFLSAYALGFAVDDAIALLRLEELYIESFEIKDIKTLHGDHLSRAIGRIAGHEGKTRFVIENASRTRIVLADTKIHILGTFSNIKIARDSISALVLGSPPGKIYANLRKVASRSRERF</sequence>
<dbReference type="PANTHER" id="PTHR12826">
    <property type="entry name" value="RIBONUCLEASE Y"/>
    <property type="match status" value="1"/>
</dbReference>
<dbReference type="CDD" id="cd22392">
    <property type="entry name" value="KH-I_PNO1_rpt2"/>
    <property type="match status" value="1"/>
</dbReference>
<dbReference type="InParanoid" id="A0A1Y2EWR6"/>
<dbReference type="STRING" id="106004.A0A1Y2EWR6"/>
<evidence type="ECO:0000256" key="3">
    <source>
        <dbReference type="ARBA" id="ARBA00016042"/>
    </source>
</evidence>
<protein>
    <recommendedName>
        <fullName evidence="3">Pre-rRNA-processing protein PNO1</fullName>
    </recommendedName>
    <alternativeName>
        <fullName evidence="6">Pre-rRNA-processing protein pno1</fullName>
    </alternativeName>
</protein>
<evidence type="ECO:0000256" key="1">
    <source>
        <dbReference type="ARBA" id="ARBA00004604"/>
    </source>
</evidence>
<evidence type="ECO:0000256" key="4">
    <source>
        <dbReference type="ARBA" id="ARBA00022884"/>
    </source>
</evidence>
<keyword evidence="9" id="KW-1185">Reference proteome</keyword>
<dbReference type="SUPFAM" id="SSF54791">
    <property type="entry name" value="Eukaryotic type KH-domain (KH-domain type I)"/>
    <property type="match status" value="1"/>
</dbReference>
<dbReference type="EMBL" id="MCGR01000036">
    <property type="protein sequence ID" value="ORY75990.1"/>
    <property type="molecule type" value="Genomic_DNA"/>
</dbReference>
<comment type="similarity">
    <text evidence="2">Belongs to the PNO1 family.</text>
</comment>
<dbReference type="FunFam" id="3.30.1370.10:FF:000009">
    <property type="entry name" value="RNA-binding protein PNO1"/>
    <property type="match status" value="1"/>
</dbReference>
<dbReference type="CDD" id="cd22391">
    <property type="entry name" value="KH-I_PNO1_rpt1"/>
    <property type="match status" value="1"/>
</dbReference>
<dbReference type="PANTHER" id="PTHR12826:SF13">
    <property type="entry name" value="RNA-BINDING PROTEIN PNO1"/>
    <property type="match status" value="1"/>
</dbReference>
<reference evidence="8 9" key="1">
    <citation type="submission" date="2016-07" db="EMBL/GenBank/DDBJ databases">
        <title>Pervasive Adenine N6-methylation of Active Genes in Fungi.</title>
        <authorList>
            <consortium name="DOE Joint Genome Institute"/>
            <person name="Mondo S.J."/>
            <person name="Dannebaum R.O."/>
            <person name="Kuo R.C."/>
            <person name="Labutti K."/>
            <person name="Haridas S."/>
            <person name="Kuo A."/>
            <person name="Salamov A."/>
            <person name="Ahrendt S.R."/>
            <person name="Lipzen A."/>
            <person name="Sullivan W."/>
            <person name="Andreopoulos W.B."/>
            <person name="Clum A."/>
            <person name="Lindquist E."/>
            <person name="Daum C."/>
            <person name="Ramamoorthy G.K."/>
            <person name="Gryganskyi A."/>
            <person name="Culley D."/>
            <person name="Magnuson J.K."/>
            <person name="James T.Y."/>
            <person name="O'Malley M.A."/>
            <person name="Stajich J.E."/>
            <person name="Spatafora J.W."/>
            <person name="Visel A."/>
            <person name="Grigoriev I.V."/>
        </authorList>
    </citation>
    <scope>NUCLEOTIDE SEQUENCE [LARGE SCALE GENOMIC DNA]</scope>
    <source>
        <strain evidence="8 9">62-1032</strain>
    </source>
</reference>
<keyword evidence="5" id="KW-0539">Nucleus</keyword>
<feature type="domain" description="PNO1 second type I KH" evidence="7">
    <location>
        <begin position="130"/>
        <end position="213"/>
    </location>
</feature>
<gene>
    <name evidence="8" type="ORF">BCR35DRAFT_267615</name>
</gene>
<dbReference type="FunCoup" id="A0A1Y2EWR6">
    <property type="interactions" value="337"/>
</dbReference>
<dbReference type="GO" id="GO:0003723">
    <property type="term" value="F:RNA binding"/>
    <property type="evidence" value="ECO:0007669"/>
    <property type="project" value="UniProtKB-KW"/>
</dbReference>
<evidence type="ECO:0000313" key="9">
    <source>
        <dbReference type="Proteomes" id="UP000193467"/>
    </source>
</evidence>
<dbReference type="OrthoDB" id="1932641at2759"/>
<dbReference type="Gene3D" id="3.30.1370.10">
    <property type="entry name" value="K Homology domain, type 1"/>
    <property type="match status" value="1"/>
</dbReference>
<keyword evidence="4" id="KW-0694">RNA-binding</keyword>
<dbReference type="Proteomes" id="UP000193467">
    <property type="component" value="Unassembled WGS sequence"/>
</dbReference>
<evidence type="ECO:0000256" key="2">
    <source>
        <dbReference type="ARBA" id="ARBA00007515"/>
    </source>
</evidence>
<dbReference type="Pfam" id="PF22891">
    <property type="entry name" value="KH_PNO1_2nd"/>
    <property type="match status" value="1"/>
</dbReference>
<dbReference type="InterPro" id="IPR055212">
    <property type="entry name" value="KH-I_PNO1_first"/>
</dbReference>
<organism evidence="8 9">
    <name type="scientific">Leucosporidium creatinivorum</name>
    <dbReference type="NCBI Taxonomy" id="106004"/>
    <lineage>
        <taxon>Eukaryota</taxon>
        <taxon>Fungi</taxon>
        <taxon>Dikarya</taxon>
        <taxon>Basidiomycota</taxon>
        <taxon>Pucciniomycotina</taxon>
        <taxon>Microbotryomycetes</taxon>
        <taxon>Leucosporidiales</taxon>
        <taxon>Leucosporidium</taxon>
    </lineage>
</organism>
<dbReference type="AlphaFoldDB" id="A0A1Y2EWR6"/>
<name>A0A1Y2EWR6_9BASI</name>
<proteinExistence type="inferred from homology"/>
<evidence type="ECO:0000256" key="6">
    <source>
        <dbReference type="ARBA" id="ARBA00071744"/>
    </source>
</evidence>
<evidence type="ECO:0000259" key="7">
    <source>
        <dbReference type="Pfam" id="PF22891"/>
    </source>
</evidence>
<comment type="subcellular location">
    <subcellularLocation>
        <location evidence="1">Nucleus</location>
        <location evidence="1">Nucleolus</location>
    </subcellularLocation>
</comment>
<evidence type="ECO:0000256" key="5">
    <source>
        <dbReference type="ARBA" id="ARBA00023242"/>
    </source>
</evidence>
<dbReference type="GO" id="GO:0005730">
    <property type="term" value="C:nucleolus"/>
    <property type="evidence" value="ECO:0007669"/>
    <property type="project" value="UniProtKB-SubCell"/>
</dbReference>
<comment type="caution">
    <text evidence="8">The sequence shown here is derived from an EMBL/GenBank/DDBJ whole genome shotgun (WGS) entry which is preliminary data.</text>
</comment>
<dbReference type="InterPro" id="IPR036612">
    <property type="entry name" value="KH_dom_type_1_sf"/>
</dbReference>